<dbReference type="GO" id="GO:0007021">
    <property type="term" value="P:tubulin complex assembly"/>
    <property type="evidence" value="ECO:0007669"/>
    <property type="project" value="UniProtKB-UniRule"/>
</dbReference>
<dbReference type="Proteomes" id="UP001497623">
    <property type="component" value="Unassembled WGS sequence"/>
</dbReference>
<dbReference type="GO" id="GO:0005829">
    <property type="term" value="C:cytosol"/>
    <property type="evidence" value="ECO:0007669"/>
    <property type="project" value="TreeGrafter"/>
</dbReference>
<dbReference type="InterPro" id="IPR036126">
    <property type="entry name" value="TBCA_sf"/>
</dbReference>
<evidence type="ECO:0000256" key="6">
    <source>
        <dbReference type="RuleBase" id="RU364030"/>
    </source>
</evidence>
<gene>
    <name evidence="7" type="ORF">MNOR_LOCUS38153</name>
</gene>
<reference evidence="7 8" key="1">
    <citation type="submission" date="2024-05" db="EMBL/GenBank/DDBJ databases">
        <authorList>
            <person name="Wallberg A."/>
        </authorList>
    </citation>
    <scope>NUCLEOTIDE SEQUENCE [LARGE SCALE GENOMIC DNA]</scope>
</reference>
<comment type="subunit">
    <text evidence="5 6">Supercomplex made of cofactors A to E. Cofactors A and D function by capturing and stabilizing tubulin in a quasi-native conformation. Cofactor E binds to the cofactor D-tubulin complex; interaction with cofactor C then causes the release of tubulin polypeptides that are committed to the native state.</text>
</comment>
<comment type="caution">
    <text evidence="7">The sequence shown here is derived from an EMBL/GenBank/DDBJ whole genome shotgun (WGS) entry which is preliminary data.</text>
</comment>
<dbReference type="PANTHER" id="PTHR21500:SF0">
    <property type="entry name" value="TUBULIN-SPECIFIC CHAPERONE A"/>
    <property type="match status" value="1"/>
</dbReference>
<keyword evidence="6" id="KW-0493">Microtubule</keyword>
<name>A0AAV2SLJ8_MEGNR</name>
<evidence type="ECO:0000256" key="5">
    <source>
        <dbReference type="ARBA" id="ARBA00026055"/>
    </source>
</evidence>
<dbReference type="InterPro" id="IPR004226">
    <property type="entry name" value="TBCA"/>
</dbReference>
<dbReference type="Gene3D" id="1.20.58.90">
    <property type="match status" value="1"/>
</dbReference>
<keyword evidence="6" id="KW-0206">Cytoskeleton</keyword>
<protein>
    <recommendedName>
        <fullName evidence="3 6">Tubulin-specific chaperone A</fullName>
    </recommendedName>
</protein>
<dbReference type="AlphaFoldDB" id="A0AAV2SLJ8"/>
<comment type="subcellular location">
    <subcellularLocation>
        <location evidence="6">Cytoplasm</location>
        <location evidence="6">Cytoskeleton</location>
    </subcellularLocation>
</comment>
<proteinExistence type="inferred from homology"/>
<evidence type="ECO:0000256" key="1">
    <source>
        <dbReference type="ARBA" id="ARBA00003046"/>
    </source>
</evidence>
<evidence type="ECO:0000313" key="7">
    <source>
        <dbReference type="EMBL" id="CAL4208427.1"/>
    </source>
</evidence>
<dbReference type="GO" id="GO:0005874">
    <property type="term" value="C:microtubule"/>
    <property type="evidence" value="ECO:0007669"/>
    <property type="project" value="UniProtKB-KW"/>
</dbReference>
<organism evidence="7 8">
    <name type="scientific">Meganyctiphanes norvegica</name>
    <name type="common">Northern krill</name>
    <name type="synonym">Thysanopoda norvegica</name>
    <dbReference type="NCBI Taxonomy" id="48144"/>
    <lineage>
        <taxon>Eukaryota</taxon>
        <taxon>Metazoa</taxon>
        <taxon>Ecdysozoa</taxon>
        <taxon>Arthropoda</taxon>
        <taxon>Crustacea</taxon>
        <taxon>Multicrustacea</taxon>
        <taxon>Malacostraca</taxon>
        <taxon>Eumalacostraca</taxon>
        <taxon>Eucarida</taxon>
        <taxon>Euphausiacea</taxon>
        <taxon>Euphausiidae</taxon>
        <taxon>Meganyctiphanes</taxon>
    </lineage>
</organism>
<evidence type="ECO:0000256" key="3">
    <source>
        <dbReference type="ARBA" id="ARBA00015002"/>
    </source>
</evidence>
<sequence length="107" mass="12721">MADPRIKELRIKTGIVKRCGKEILMYQKEADQIKEKIKKMQAEGQDAYLIQKQDGLLQETLNVIPDCQKRFTNTYNELKDLVDNEVGILYPFFFWLTRLIIFCISFW</sequence>
<keyword evidence="4 6" id="KW-0143">Chaperone</keyword>
<dbReference type="EMBL" id="CAXKWB010083697">
    <property type="protein sequence ID" value="CAL4208427.1"/>
    <property type="molecule type" value="Genomic_DNA"/>
</dbReference>
<comment type="function">
    <text evidence="1">Tubulin-folding protein; involved in the early step of the tubulin folding pathway.</text>
</comment>
<comment type="similarity">
    <text evidence="2 6">Belongs to the TBCA family.</text>
</comment>
<dbReference type="PANTHER" id="PTHR21500">
    <property type="entry name" value="TUBULIN-SPECIFIC CHAPERONE A"/>
    <property type="match status" value="1"/>
</dbReference>
<evidence type="ECO:0000256" key="2">
    <source>
        <dbReference type="ARBA" id="ARBA00006806"/>
    </source>
</evidence>
<keyword evidence="8" id="KW-1185">Reference proteome</keyword>
<evidence type="ECO:0000256" key="4">
    <source>
        <dbReference type="ARBA" id="ARBA00023186"/>
    </source>
</evidence>
<dbReference type="GO" id="GO:0048487">
    <property type="term" value="F:beta-tubulin binding"/>
    <property type="evidence" value="ECO:0007669"/>
    <property type="project" value="InterPro"/>
</dbReference>
<dbReference type="GO" id="GO:0007023">
    <property type="term" value="P:post-chaperonin tubulin folding pathway"/>
    <property type="evidence" value="ECO:0007669"/>
    <property type="project" value="UniProtKB-UniRule"/>
</dbReference>
<dbReference type="SUPFAM" id="SSF46988">
    <property type="entry name" value="Tubulin chaperone cofactor A"/>
    <property type="match status" value="1"/>
</dbReference>
<accession>A0AAV2SLJ8</accession>
<evidence type="ECO:0000313" key="8">
    <source>
        <dbReference type="Proteomes" id="UP001497623"/>
    </source>
</evidence>
<dbReference type="Pfam" id="PF02970">
    <property type="entry name" value="TBCA"/>
    <property type="match status" value="1"/>
</dbReference>
<keyword evidence="6" id="KW-0963">Cytoplasm</keyword>